<dbReference type="AlphaFoldDB" id="A0A2V1E8U8"/>
<comment type="subcellular location">
    <subcellularLocation>
        <location evidence="1">Membrane</location>
        <topology evidence="1">Multi-pass membrane protein</topology>
    </subcellularLocation>
</comment>
<evidence type="ECO:0000256" key="4">
    <source>
        <dbReference type="ARBA" id="ARBA00023136"/>
    </source>
</evidence>
<dbReference type="Proteomes" id="UP000244855">
    <property type="component" value="Unassembled WGS sequence"/>
</dbReference>
<evidence type="ECO:0000259" key="8">
    <source>
        <dbReference type="Pfam" id="PF20684"/>
    </source>
</evidence>
<dbReference type="OrthoDB" id="444631at2759"/>
<feature type="transmembrane region" description="Helical" evidence="7">
    <location>
        <begin position="117"/>
        <end position="139"/>
    </location>
</feature>
<dbReference type="PANTHER" id="PTHR33048">
    <property type="entry name" value="PTH11-LIKE INTEGRAL MEMBRANE PROTEIN (AFU_ORTHOLOGUE AFUA_5G11245)"/>
    <property type="match status" value="1"/>
</dbReference>
<keyword evidence="2 7" id="KW-0812">Transmembrane</keyword>
<feature type="region of interest" description="Disordered" evidence="6">
    <location>
        <begin position="285"/>
        <end position="336"/>
    </location>
</feature>
<proteinExistence type="inferred from homology"/>
<evidence type="ECO:0000256" key="2">
    <source>
        <dbReference type="ARBA" id="ARBA00022692"/>
    </source>
</evidence>
<feature type="transmembrane region" description="Helical" evidence="7">
    <location>
        <begin position="199"/>
        <end position="219"/>
    </location>
</feature>
<dbReference type="PANTHER" id="PTHR33048:SF146">
    <property type="entry name" value="INTEGRAL MEMBRANE PROTEIN"/>
    <property type="match status" value="1"/>
</dbReference>
<feature type="compositionally biased region" description="Basic and acidic residues" evidence="6">
    <location>
        <begin position="299"/>
        <end position="311"/>
    </location>
</feature>
<dbReference type="Pfam" id="PF20684">
    <property type="entry name" value="Fung_rhodopsin"/>
    <property type="match status" value="1"/>
</dbReference>
<evidence type="ECO:0000256" key="5">
    <source>
        <dbReference type="ARBA" id="ARBA00038359"/>
    </source>
</evidence>
<dbReference type="InterPro" id="IPR052337">
    <property type="entry name" value="SAT4-like"/>
</dbReference>
<evidence type="ECO:0000256" key="1">
    <source>
        <dbReference type="ARBA" id="ARBA00004141"/>
    </source>
</evidence>
<evidence type="ECO:0000313" key="10">
    <source>
        <dbReference type="Proteomes" id="UP000244855"/>
    </source>
</evidence>
<feature type="transmembrane region" description="Helical" evidence="7">
    <location>
        <begin position="239"/>
        <end position="259"/>
    </location>
</feature>
<keyword evidence="4 7" id="KW-0472">Membrane</keyword>
<evidence type="ECO:0000256" key="3">
    <source>
        <dbReference type="ARBA" id="ARBA00022989"/>
    </source>
</evidence>
<keyword evidence="3 7" id="KW-1133">Transmembrane helix</keyword>
<feature type="transmembrane region" description="Helical" evidence="7">
    <location>
        <begin position="46"/>
        <end position="62"/>
    </location>
</feature>
<feature type="transmembrane region" description="Helical" evidence="7">
    <location>
        <begin position="82"/>
        <end position="105"/>
    </location>
</feature>
<protein>
    <recommendedName>
        <fullName evidence="8">Rhodopsin domain-containing protein</fullName>
    </recommendedName>
</protein>
<accession>A0A2V1E8U8</accession>
<dbReference type="InterPro" id="IPR049326">
    <property type="entry name" value="Rhodopsin_dom_fungi"/>
</dbReference>
<comment type="similarity">
    <text evidence="5">Belongs to the SAT4 family.</text>
</comment>
<feature type="domain" description="Rhodopsin" evidence="8">
    <location>
        <begin position="30"/>
        <end position="258"/>
    </location>
</feature>
<dbReference type="STRING" id="97972.A0A2V1E8U8"/>
<keyword evidence="10" id="KW-1185">Reference proteome</keyword>
<feature type="transmembrane region" description="Helical" evidence="7">
    <location>
        <begin position="168"/>
        <end position="187"/>
    </location>
</feature>
<dbReference type="GO" id="GO:0016020">
    <property type="term" value="C:membrane"/>
    <property type="evidence" value="ECO:0007669"/>
    <property type="project" value="UniProtKB-SubCell"/>
</dbReference>
<feature type="transmembrane region" description="Helical" evidence="7">
    <location>
        <begin position="12"/>
        <end position="34"/>
    </location>
</feature>
<name>A0A2V1E8U8_9PLEO</name>
<evidence type="ECO:0000313" key="9">
    <source>
        <dbReference type="EMBL" id="PVI05740.1"/>
    </source>
</evidence>
<dbReference type="EMBL" id="KZ805312">
    <property type="protein sequence ID" value="PVI05740.1"/>
    <property type="molecule type" value="Genomic_DNA"/>
</dbReference>
<feature type="compositionally biased region" description="Basic and acidic residues" evidence="6">
    <location>
        <begin position="327"/>
        <end position="336"/>
    </location>
</feature>
<reference evidence="9 10" key="1">
    <citation type="journal article" date="2018" name="Sci. Rep.">
        <title>Comparative genomics provides insights into the lifestyle and reveals functional heterogeneity of dark septate endophytic fungi.</title>
        <authorList>
            <person name="Knapp D.G."/>
            <person name="Nemeth J.B."/>
            <person name="Barry K."/>
            <person name="Hainaut M."/>
            <person name="Henrissat B."/>
            <person name="Johnson J."/>
            <person name="Kuo A."/>
            <person name="Lim J.H.P."/>
            <person name="Lipzen A."/>
            <person name="Nolan M."/>
            <person name="Ohm R.A."/>
            <person name="Tamas L."/>
            <person name="Grigoriev I.V."/>
            <person name="Spatafora J.W."/>
            <person name="Nagy L.G."/>
            <person name="Kovacs G.M."/>
        </authorList>
    </citation>
    <scope>NUCLEOTIDE SEQUENCE [LARGE SCALE GENOMIC DNA]</scope>
    <source>
        <strain evidence="9 10">DSE2036</strain>
    </source>
</reference>
<evidence type="ECO:0000256" key="6">
    <source>
        <dbReference type="SAM" id="MobiDB-lite"/>
    </source>
</evidence>
<organism evidence="9 10">
    <name type="scientific">Periconia macrospinosa</name>
    <dbReference type="NCBI Taxonomy" id="97972"/>
    <lineage>
        <taxon>Eukaryota</taxon>
        <taxon>Fungi</taxon>
        <taxon>Dikarya</taxon>
        <taxon>Ascomycota</taxon>
        <taxon>Pezizomycotina</taxon>
        <taxon>Dothideomycetes</taxon>
        <taxon>Pleosporomycetidae</taxon>
        <taxon>Pleosporales</taxon>
        <taxon>Massarineae</taxon>
        <taxon>Periconiaceae</taxon>
        <taxon>Periconia</taxon>
    </lineage>
</organism>
<sequence>MMVTISTIDHDTYLGLGIFLLMLTAAFILMRMVMSFRQFKKIKSDDWVCVVAFAWVIAFYVFNNYQYEGFFKKRTLQYQMNAGLAVPFVAAFSTGFSKAPVLLLYMRLFGVHRWVRWTCRITLIIMALGFLGSLIPPLIHCHPLDKPVTAAKWKRCGTANLESGVTSGTVSVAADLVIMLIPLRPILTLTLSRRRKIGITIIFCSGIFGIVASVVSLVYKIHLFRGGKGNVPSLLTTMITVEHTIALIVGCVPAIRGFWKGYIESSKFYASLGSLGSRLLSTRGSRASKRSNSNGSQDNNRDFDIDNHGDMNRPGANDPYILMEETIQTKDDGPKR</sequence>
<evidence type="ECO:0000256" key="7">
    <source>
        <dbReference type="SAM" id="Phobius"/>
    </source>
</evidence>
<gene>
    <name evidence="9" type="ORF">DM02DRAFT_70684</name>
</gene>